<sequence length="82" mass="9594">LTTPSKDVIKICACAERIIRNEPNLLKMNNVIVRLSYRTKLYLLTNLFNSLETGMFPLDVESNHKFNLIIQIIKKFLKLIHH</sequence>
<evidence type="ECO:0000313" key="2">
    <source>
        <dbReference type="Proteomes" id="UP000000311"/>
    </source>
</evidence>
<protein>
    <recommendedName>
        <fullName evidence="3">THAP domain-containing protein 9</fullName>
    </recommendedName>
</protein>
<keyword evidence="2" id="KW-1185">Reference proteome</keyword>
<feature type="non-terminal residue" evidence="1">
    <location>
        <position position="82"/>
    </location>
</feature>
<dbReference type="EMBL" id="GL438174">
    <property type="protein sequence ID" value="EFN69449.1"/>
    <property type="molecule type" value="Genomic_DNA"/>
</dbReference>
<dbReference type="InParanoid" id="E2AAU4"/>
<feature type="non-terminal residue" evidence="1">
    <location>
        <position position="1"/>
    </location>
</feature>
<organism evidence="2">
    <name type="scientific">Camponotus floridanus</name>
    <name type="common">Florida carpenter ant</name>
    <dbReference type="NCBI Taxonomy" id="104421"/>
    <lineage>
        <taxon>Eukaryota</taxon>
        <taxon>Metazoa</taxon>
        <taxon>Ecdysozoa</taxon>
        <taxon>Arthropoda</taxon>
        <taxon>Hexapoda</taxon>
        <taxon>Insecta</taxon>
        <taxon>Pterygota</taxon>
        <taxon>Neoptera</taxon>
        <taxon>Endopterygota</taxon>
        <taxon>Hymenoptera</taxon>
        <taxon>Apocrita</taxon>
        <taxon>Aculeata</taxon>
        <taxon>Formicoidea</taxon>
        <taxon>Formicidae</taxon>
        <taxon>Formicinae</taxon>
        <taxon>Camponotus</taxon>
    </lineage>
</organism>
<name>E2AAU4_CAMFO</name>
<gene>
    <name evidence="1" type="ORF">EAG_12434</name>
</gene>
<evidence type="ECO:0000313" key="1">
    <source>
        <dbReference type="EMBL" id="EFN69449.1"/>
    </source>
</evidence>
<evidence type="ECO:0008006" key="3">
    <source>
        <dbReference type="Google" id="ProtNLM"/>
    </source>
</evidence>
<proteinExistence type="predicted"/>
<dbReference type="Proteomes" id="UP000000311">
    <property type="component" value="Unassembled WGS sequence"/>
</dbReference>
<accession>E2AAU4</accession>
<dbReference type="AlphaFoldDB" id="E2AAU4"/>
<reference evidence="1 2" key="1">
    <citation type="journal article" date="2010" name="Science">
        <title>Genomic comparison of the ants Camponotus floridanus and Harpegnathos saltator.</title>
        <authorList>
            <person name="Bonasio R."/>
            <person name="Zhang G."/>
            <person name="Ye C."/>
            <person name="Mutti N.S."/>
            <person name="Fang X."/>
            <person name="Qin N."/>
            <person name="Donahue G."/>
            <person name="Yang P."/>
            <person name="Li Q."/>
            <person name="Li C."/>
            <person name="Zhang P."/>
            <person name="Huang Z."/>
            <person name="Berger S.L."/>
            <person name="Reinberg D."/>
            <person name="Wang J."/>
            <person name="Liebig J."/>
        </authorList>
    </citation>
    <scope>NUCLEOTIDE SEQUENCE [LARGE SCALE GENOMIC DNA]</scope>
    <source>
        <strain evidence="2">C129</strain>
    </source>
</reference>